<dbReference type="RefSeq" id="WP_209140215.1">
    <property type="nucleotide sequence ID" value="NZ_JAGHKO010000004.1"/>
</dbReference>
<dbReference type="PROSITE" id="PS51318">
    <property type="entry name" value="TAT"/>
    <property type="match status" value="1"/>
</dbReference>
<dbReference type="InterPro" id="IPR058907">
    <property type="entry name" value="P29_N"/>
</dbReference>
<protein>
    <recommendedName>
        <fullName evidence="5">Alginate lyase domain-containing protein</fullName>
    </recommendedName>
</protein>
<dbReference type="InterPro" id="IPR058908">
    <property type="entry name" value="P29_C"/>
</dbReference>
<evidence type="ECO:0000313" key="4">
    <source>
        <dbReference type="Proteomes" id="UP000677244"/>
    </source>
</evidence>
<organism evidence="3 4">
    <name type="scientific">Niastella soli</name>
    <dbReference type="NCBI Taxonomy" id="2821487"/>
    <lineage>
        <taxon>Bacteria</taxon>
        <taxon>Pseudomonadati</taxon>
        <taxon>Bacteroidota</taxon>
        <taxon>Chitinophagia</taxon>
        <taxon>Chitinophagales</taxon>
        <taxon>Chitinophagaceae</taxon>
        <taxon>Niastella</taxon>
    </lineage>
</organism>
<comment type="caution">
    <text evidence="3">The sequence shown here is derived from an EMBL/GenBank/DDBJ whole genome shotgun (WGS) entry which is preliminary data.</text>
</comment>
<evidence type="ECO:0000259" key="1">
    <source>
        <dbReference type="Pfam" id="PF25840"/>
    </source>
</evidence>
<dbReference type="SUPFAM" id="SSF48208">
    <property type="entry name" value="Six-hairpin glycosidases"/>
    <property type="match status" value="1"/>
</dbReference>
<dbReference type="InterPro" id="IPR008928">
    <property type="entry name" value="6-hairpin_glycosidase_sf"/>
</dbReference>
<dbReference type="Pfam" id="PF25841">
    <property type="entry name" value="Ulvan_lyase_C"/>
    <property type="match status" value="1"/>
</dbReference>
<evidence type="ECO:0000313" key="3">
    <source>
        <dbReference type="EMBL" id="MBO9202165.1"/>
    </source>
</evidence>
<name>A0ABS3YXL8_9BACT</name>
<dbReference type="Pfam" id="PF25840">
    <property type="entry name" value="Ulvan_lyase_N"/>
    <property type="match status" value="1"/>
</dbReference>
<evidence type="ECO:0000259" key="2">
    <source>
        <dbReference type="Pfam" id="PF25841"/>
    </source>
</evidence>
<feature type="domain" description="Broad-specificity ulvan lyase N-terminal" evidence="1">
    <location>
        <begin position="52"/>
        <end position="387"/>
    </location>
</feature>
<gene>
    <name evidence="3" type="ORF">J7I42_17905</name>
</gene>
<evidence type="ECO:0008006" key="5">
    <source>
        <dbReference type="Google" id="ProtNLM"/>
    </source>
</evidence>
<feature type="domain" description="Broad-specificity ulvan lyase C-terminal" evidence="2">
    <location>
        <begin position="404"/>
        <end position="638"/>
    </location>
</feature>
<sequence length="640" mass="70594">MGSPVSRRNFIITTATGGIGLVVGNVNRVAAAAASPFLAGDDLYALSNSLTTTWAATLLGLQINDKAQGADYGGIRCPGTHHIYGRIGDTIYPFMQMARRTGDSRYLDAATGLFRWMETNVSQPDGSWLNEITDKWKGTTAFTVIALSEAIRYHGELMDPAFKSALNERLVKAGEYILTNFNIDYGNINYPISGAYALSLLGTIQDNPTFRAKGKMLAQQAMKFFTRNDHFVFGEGTPYYVASKKGCFSVDLGYNIEESLPNLALYGLLNKDEEVLGMVTASLQTHMEFMLPDGGWDNSWGTRNYKWTYWGSRTSDGCQPAYALLADRDPRFYRVALKNTQLLQQCTVNGLLMGGPHYNTHQVPVSVHHTFCHIKALATILDHEKPAVNPAGRSIPRETAYGLRFFEDIQTWLIATGKFRATVTGYDREYKAMHNGHATGGALSLLWHEQTGPLLVASMNSYQLVEAGNMQVDKDPHSLALTPRIELINNGVTYMNISCLDATVTTSKTGSAIIIQASSRLVDQDQNDPSQGPVYCHTTYTFTPEKITLAWRCDKVPAAYEQAIRIVVPVIAASTEKIKKQRDNQLVIQKNNILVTLHADQPLIHLPTTGDRIFNFVPGLEAIPLAIANQKGAIEITVHP</sequence>
<dbReference type="Proteomes" id="UP000677244">
    <property type="component" value="Unassembled WGS sequence"/>
</dbReference>
<dbReference type="EMBL" id="JAGHKO010000004">
    <property type="protein sequence ID" value="MBO9202165.1"/>
    <property type="molecule type" value="Genomic_DNA"/>
</dbReference>
<proteinExistence type="predicted"/>
<accession>A0ABS3YXL8</accession>
<keyword evidence="4" id="KW-1185">Reference proteome</keyword>
<dbReference type="InterPro" id="IPR006311">
    <property type="entry name" value="TAT_signal"/>
</dbReference>
<reference evidence="3 4" key="1">
    <citation type="submission" date="2021-03" db="EMBL/GenBank/DDBJ databases">
        <title>Assistant Professor.</title>
        <authorList>
            <person name="Huq M.A."/>
        </authorList>
    </citation>
    <scope>NUCLEOTIDE SEQUENCE [LARGE SCALE GENOMIC DNA]</scope>
    <source>
        <strain evidence="3 4">MAH-29</strain>
    </source>
</reference>